<dbReference type="EMBL" id="JAHESD010000080">
    <property type="protein sequence ID" value="MBT1706066.1"/>
    <property type="molecule type" value="Genomic_DNA"/>
</dbReference>
<proteinExistence type="predicted"/>
<evidence type="ECO:0000313" key="2">
    <source>
        <dbReference type="Proteomes" id="UP000772618"/>
    </source>
</evidence>
<gene>
    <name evidence="1" type="ORF">KK060_22435</name>
</gene>
<dbReference type="InterPro" id="IPR000415">
    <property type="entry name" value="Nitroreductase-like"/>
</dbReference>
<organism evidence="1 2">
    <name type="scientific">Chryseosolibacter indicus</name>
    <dbReference type="NCBI Taxonomy" id="2782351"/>
    <lineage>
        <taxon>Bacteria</taxon>
        <taxon>Pseudomonadati</taxon>
        <taxon>Bacteroidota</taxon>
        <taxon>Cytophagia</taxon>
        <taxon>Cytophagales</taxon>
        <taxon>Chryseotaleaceae</taxon>
        <taxon>Chryseosolibacter</taxon>
    </lineage>
</organism>
<dbReference type="Gene3D" id="3.40.109.10">
    <property type="entry name" value="NADH Oxidase"/>
    <property type="match status" value="1"/>
</dbReference>
<evidence type="ECO:0000313" key="1">
    <source>
        <dbReference type="EMBL" id="MBT1706066.1"/>
    </source>
</evidence>
<dbReference type="RefSeq" id="WP_254156840.1">
    <property type="nucleotide sequence ID" value="NZ_JAHESD010000080.1"/>
</dbReference>
<dbReference type="SUPFAM" id="SSF55469">
    <property type="entry name" value="FMN-dependent nitroreductase-like"/>
    <property type="match status" value="1"/>
</dbReference>
<keyword evidence="2" id="KW-1185">Reference proteome</keyword>
<reference evidence="1 2" key="1">
    <citation type="submission" date="2021-05" db="EMBL/GenBank/DDBJ databases">
        <title>A Polyphasic approach of four new species of the genus Ohtaekwangia: Ohtaekwangia histidinii sp. nov., Ohtaekwangia cretensis sp. nov., Ohtaekwangia indiensis sp. nov., Ohtaekwangia reichenbachii sp. nov. from diverse environment.</title>
        <authorList>
            <person name="Octaviana S."/>
        </authorList>
    </citation>
    <scope>NUCLEOTIDE SEQUENCE [LARGE SCALE GENOMIC DNA]</scope>
    <source>
        <strain evidence="1 2">PWU20</strain>
    </source>
</reference>
<sequence length="78" mass="8994">YTTQLQATHHGLNVHQMGGFNVDKLKENLNVPETHEPIIVLAIGYPGEVTVLPEHLQLRENAPRERYLQQEFVMNKTF</sequence>
<feature type="non-terminal residue" evidence="1">
    <location>
        <position position="1"/>
    </location>
</feature>
<dbReference type="Proteomes" id="UP000772618">
    <property type="component" value="Unassembled WGS sequence"/>
</dbReference>
<accession>A0ABS5W1C1</accession>
<name>A0ABS5W1C1_9BACT</name>
<protein>
    <submittedName>
        <fullName evidence="1">Nitroreductase family protein</fullName>
    </submittedName>
</protein>
<comment type="caution">
    <text evidence="1">The sequence shown here is derived from an EMBL/GenBank/DDBJ whole genome shotgun (WGS) entry which is preliminary data.</text>
</comment>